<dbReference type="SUPFAM" id="SSF48452">
    <property type="entry name" value="TPR-like"/>
    <property type="match status" value="1"/>
</dbReference>
<proteinExistence type="predicted"/>
<dbReference type="Gene3D" id="1.25.40.10">
    <property type="entry name" value="Tetratricopeptide repeat domain"/>
    <property type="match status" value="1"/>
</dbReference>
<evidence type="ECO:0000313" key="2">
    <source>
        <dbReference type="Proteomes" id="UP000009168"/>
    </source>
</evidence>
<organism evidence="1 2">
    <name type="scientific">Tetrahymena thermophila (strain SB210)</name>
    <dbReference type="NCBI Taxonomy" id="312017"/>
    <lineage>
        <taxon>Eukaryota</taxon>
        <taxon>Sar</taxon>
        <taxon>Alveolata</taxon>
        <taxon>Ciliophora</taxon>
        <taxon>Intramacronucleata</taxon>
        <taxon>Oligohymenophorea</taxon>
        <taxon>Hymenostomatida</taxon>
        <taxon>Tetrahymenina</taxon>
        <taxon>Tetrahymenidae</taxon>
        <taxon>Tetrahymena</taxon>
    </lineage>
</organism>
<dbReference type="EMBL" id="GG662845">
    <property type="protein sequence ID" value="EAR88280.2"/>
    <property type="molecule type" value="Genomic_DNA"/>
</dbReference>
<dbReference type="Pfam" id="PF13181">
    <property type="entry name" value="TPR_8"/>
    <property type="match status" value="2"/>
</dbReference>
<dbReference type="HOGENOM" id="CLU_375329_0_0_1"/>
<gene>
    <name evidence="1" type="ORF">TTHERM_00024390</name>
</gene>
<accession>Q22R42</accession>
<dbReference type="RefSeq" id="XP_001008525.2">
    <property type="nucleotide sequence ID" value="XM_001008525.2"/>
</dbReference>
<evidence type="ECO:0000313" key="1">
    <source>
        <dbReference type="EMBL" id="EAR88280.2"/>
    </source>
</evidence>
<sequence length="144" mass="17174">MGQSQLRKSKKECLELMRNERFKESLEILENLEKSNLKNKSEVSEFVNFQRGLCYMALKQNREAIQCFEKCNSKQSKINIGLMKIKLDKLEEAKTYFENLIRDSKYQNNPYLLQLYGYCILVGDKDYHKSAQIFDFVLLQYERC</sequence>
<dbReference type="InterPro" id="IPR011990">
    <property type="entry name" value="TPR-like_helical_dom_sf"/>
</dbReference>
<dbReference type="Proteomes" id="UP000009168">
    <property type="component" value="Unassembled WGS sequence"/>
</dbReference>
<dbReference type="GeneID" id="7828773"/>
<protein>
    <submittedName>
        <fullName evidence="1">Tetratricopeptide repeat protein</fullName>
    </submittedName>
</protein>
<dbReference type="KEGG" id="tet:TTHERM_00024390"/>
<name>Q22R42_TETTS</name>
<dbReference type="AlphaFoldDB" id="Q22R42"/>
<dbReference type="InParanoid" id="Q22R42"/>
<dbReference type="InterPro" id="IPR019734">
    <property type="entry name" value="TPR_rpt"/>
</dbReference>
<keyword evidence="2" id="KW-1185">Reference proteome</keyword>
<reference evidence="2" key="1">
    <citation type="journal article" date="2006" name="PLoS Biol.">
        <title>Macronuclear genome sequence of the ciliate Tetrahymena thermophila, a model eukaryote.</title>
        <authorList>
            <person name="Eisen J.A."/>
            <person name="Coyne R.S."/>
            <person name="Wu M."/>
            <person name="Wu D."/>
            <person name="Thiagarajan M."/>
            <person name="Wortman J.R."/>
            <person name="Badger J.H."/>
            <person name="Ren Q."/>
            <person name="Amedeo P."/>
            <person name="Jones K.M."/>
            <person name="Tallon L.J."/>
            <person name="Delcher A.L."/>
            <person name="Salzberg S.L."/>
            <person name="Silva J.C."/>
            <person name="Haas B.J."/>
            <person name="Majoros W.H."/>
            <person name="Farzad M."/>
            <person name="Carlton J.M."/>
            <person name="Smith R.K. Jr."/>
            <person name="Garg J."/>
            <person name="Pearlman R.E."/>
            <person name="Karrer K.M."/>
            <person name="Sun L."/>
            <person name="Manning G."/>
            <person name="Elde N.C."/>
            <person name="Turkewitz A.P."/>
            <person name="Asai D.J."/>
            <person name="Wilkes D.E."/>
            <person name="Wang Y."/>
            <person name="Cai H."/>
            <person name="Collins K."/>
            <person name="Stewart B.A."/>
            <person name="Lee S.R."/>
            <person name="Wilamowska K."/>
            <person name="Weinberg Z."/>
            <person name="Ruzzo W.L."/>
            <person name="Wloga D."/>
            <person name="Gaertig J."/>
            <person name="Frankel J."/>
            <person name="Tsao C.-C."/>
            <person name="Gorovsky M.A."/>
            <person name="Keeling P.J."/>
            <person name="Waller R.F."/>
            <person name="Patron N.J."/>
            <person name="Cherry J.M."/>
            <person name="Stover N.A."/>
            <person name="Krieger C.J."/>
            <person name="del Toro C."/>
            <person name="Ryder H.F."/>
            <person name="Williamson S.C."/>
            <person name="Barbeau R.A."/>
            <person name="Hamilton E.P."/>
            <person name="Orias E."/>
        </authorList>
    </citation>
    <scope>NUCLEOTIDE SEQUENCE [LARGE SCALE GENOMIC DNA]</scope>
    <source>
        <strain evidence="2">SB210</strain>
    </source>
</reference>